<organism evidence="3 4">
    <name type="scientific">Pontibacter actiniarum</name>
    <dbReference type="NCBI Taxonomy" id="323450"/>
    <lineage>
        <taxon>Bacteria</taxon>
        <taxon>Pseudomonadati</taxon>
        <taxon>Bacteroidota</taxon>
        <taxon>Cytophagia</taxon>
        <taxon>Cytophagales</taxon>
        <taxon>Hymenobacteraceae</taxon>
        <taxon>Pontibacter</taxon>
    </lineage>
</organism>
<proteinExistence type="predicted"/>
<evidence type="ECO:0008006" key="5">
    <source>
        <dbReference type="Google" id="ProtNLM"/>
    </source>
</evidence>
<sequence length="215" mass="24022">MFYRLNSSLRHKYSLTLRLLVLLLLVHTIASACSTDSTADEETDMPRERRTAASPDTLAASRSLERATTSLLGNPFVANRQQSNNLSTYFDRIDADFTVDADAIENLHNPDVTDTIYTIRFGNSMMEFYAPTHSGDLHLQAADIRSASVSLRNNLRVGMSQAELMKSLKGQGSDIRIMQTPNEIVASNREGAPITLHFYLQKGKVSRIKYDGYVD</sequence>
<protein>
    <recommendedName>
        <fullName evidence="5">DUF4251 domain-containing protein</fullName>
    </recommendedName>
</protein>
<name>A0A1X9YM95_9BACT</name>
<keyword evidence="2" id="KW-0732">Signal</keyword>
<dbReference type="KEGG" id="pact:CA264_00230"/>
<gene>
    <name evidence="3" type="ORF">CA264_00230</name>
</gene>
<dbReference type="OrthoDB" id="851138at2"/>
<reference evidence="4" key="1">
    <citation type="submission" date="2017-05" db="EMBL/GenBank/DDBJ databases">
        <authorList>
            <person name="Ray J."/>
            <person name="Price M."/>
            <person name="Deutschbauer A."/>
        </authorList>
    </citation>
    <scope>NUCLEOTIDE SEQUENCE [LARGE SCALE GENOMIC DNA]</scope>
    <source>
        <strain evidence="4">DSM 19842</strain>
    </source>
</reference>
<keyword evidence="4" id="KW-1185">Reference proteome</keyword>
<dbReference type="RefSeq" id="WP_025609391.1">
    <property type="nucleotide sequence ID" value="NZ_CP021235.1"/>
</dbReference>
<accession>A0A1X9YM95</accession>
<feature type="chain" id="PRO_5010999552" description="DUF4251 domain-containing protein" evidence="2">
    <location>
        <begin position="33"/>
        <end position="215"/>
    </location>
</feature>
<evidence type="ECO:0000313" key="3">
    <source>
        <dbReference type="EMBL" id="ARS33987.1"/>
    </source>
</evidence>
<dbReference type="Proteomes" id="UP000266292">
    <property type="component" value="Chromosome"/>
</dbReference>
<feature type="region of interest" description="Disordered" evidence="1">
    <location>
        <begin position="36"/>
        <end position="59"/>
    </location>
</feature>
<evidence type="ECO:0000313" key="4">
    <source>
        <dbReference type="Proteomes" id="UP000266292"/>
    </source>
</evidence>
<dbReference type="AlphaFoldDB" id="A0A1X9YM95"/>
<evidence type="ECO:0000256" key="2">
    <source>
        <dbReference type="SAM" id="SignalP"/>
    </source>
</evidence>
<dbReference type="PROSITE" id="PS51257">
    <property type="entry name" value="PROKAR_LIPOPROTEIN"/>
    <property type="match status" value="1"/>
</dbReference>
<evidence type="ECO:0000256" key="1">
    <source>
        <dbReference type="SAM" id="MobiDB-lite"/>
    </source>
</evidence>
<feature type="signal peptide" evidence="2">
    <location>
        <begin position="1"/>
        <end position="32"/>
    </location>
</feature>
<dbReference type="EMBL" id="CP021235">
    <property type="protein sequence ID" value="ARS33987.1"/>
    <property type="molecule type" value="Genomic_DNA"/>
</dbReference>